<comment type="similarity">
    <text evidence="2">Belongs to the nematode transthyretin-like family.</text>
</comment>
<dbReference type="EMBL" id="JPKZ01002269">
    <property type="protein sequence ID" value="KHN77522.1"/>
    <property type="molecule type" value="Genomic_DNA"/>
</dbReference>
<comment type="subcellular location">
    <subcellularLocation>
        <location evidence="1">Secreted</location>
    </subcellularLocation>
</comment>
<dbReference type="OrthoDB" id="5782901at2759"/>
<reference evidence="6 7" key="1">
    <citation type="submission" date="2014-11" db="EMBL/GenBank/DDBJ databases">
        <title>Genetic blueprint of the zoonotic pathogen Toxocara canis.</title>
        <authorList>
            <person name="Zhu X.-Q."/>
            <person name="Korhonen P.K."/>
            <person name="Cai H."/>
            <person name="Young N.D."/>
            <person name="Nejsum P."/>
            <person name="von Samson-Himmelstjerna G."/>
            <person name="Boag P.R."/>
            <person name="Tan P."/>
            <person name="Li Q."/>
            <person name="Min J."/>
            <person name="Yang Y."/>
            <person name="Wang X."/>
            <person name="Fang X."/>
            <person name="Hall R.S."/>
            <person name="Hofmann A."/>
            <person name="Sternberg P.W."/>
            <person name="Jex A.R."/>
            <person name="Gasser R.B."/>
        </authorList>
    </citation>
    <scope>NUCLEOTIDE SEQUENCE [LARGE SCALE GENOMIC DNA]</scope>
    <source>
        <strain evidence="6">PN_DK_2014</strain>
    </source>
</reference>
<protein>
    <submittedName>
        <fullName evidence="6">Transthyretin-like protein 46</fullName>
    </submittedName>
</protein>
<name>A0A0B2V7T2_TOXCA</name>
<dbReference type="STRING" id="6265.A0A0B2V7T2"/>
<keyword evidence="4 5" id="KW-0732">Signal</keyword>
<organism evidence="6 7">
    <name type="scientific">Toxocara canis</name>
    <name type="common">Canine roundworm</name>
    <dbReference type="NCBI Taxonomy" id="6265"/>
    <lineage>
        <taxon>Eukaryota</taxon>
        <taxon>Metazoa</taxon>
        <taxon>Ecdysozoa</taxon>
        <taxon>Nematoda</taxon>
        <taxon>Chromadorea</taxon>
        <taxon>Rhabditida</taxon>
        <taxon>Spirurina</taxon>
        <taxon>Ascaridomorpha</taxon>
        <taxon>Ascaridoidea</taxon>
        <taxon>Toxocaridae</taxon>
        <taxon>Toxocara</taxon>
    </lineage>
</organism>
<keyword evidence="7" id="KW-1185">Reference proteome</keyword>
<sequence length="139" mass="15299">MEQWSALRVLAVLTAYCALSAARTECMQVVGTLQCPSEPALAANVRMDLKDEDSLPFEIDDLMGRTWSTINGSFVLSGCGADVGPFNVPDPYVYIEHKCPSAKYPYVVNGTRKMQFALVRTFLPSVLRIGKIFLDDSDA</sequence>
<feature type="chain" id="PRO_5002095970" evidence="5">
    <location>
        <begin position="23"/>
        <end position="139"/>
    </location>
</feature>
<evidence type="ECO:0000256" key="2">
    <source>
        <dbReference type="ARBA" id="ARBA00010112"/>
    </source>
</evidence>
<dbReference type="PANTHER" id="PTHR21700">
    <property type="entry name" value="TRANSTHYRETIN-LIKE FAMILY PROTEIN-RELATED"/>
    <property type="match status" value="1"/>
</dbReference>
<dbReference type="AlphaFoldDB" id="A0A0B2V7T2"/>
<gene>
    <name evidence="6" type="primary">ttr-46</name>
    <name evidence="6" type="ORF">Tcan_12673</name>
</gene>
<comment type="caution">
    <text evidence="6">The sequence shown here is derived from an EMBL/GenBank/DDBJ whole genome shotgun (WGS) entry which is preliminary data.</text>
</comment>
<accession>A0A0B2V7T2</accession>
<dbReference type="PANTHER" id="PTHR21700:SF46">
    <property type="entry name" value="TRANSTHYRETIN-LIKE PROTEIN 52"/>
    <property type="match status" value="1"/>
</dbReference>
<evidence type="ECO:0000256" key="4">
    <source>
        <dbReference type="ARBA" id="ARBA00022729"/>
    </source>
</evidence>
<dbReference type="Pfam" id="PF01060">
    <property type="entry name" value="TTR-52"/>
    <property type="match status" value="1"/>
</dbReference>
<dbReference type="Gene3D" id="2.60.40.3330">
    <property type="match status" value="1"/>
</dbReference>
<evidence type="ECO:0000256" key="5">
    <source>
        <dbReference type="SAM" id="SignalP"/>
    </source>
</evidence>
<dbReference type="InterPro" id="IPR001534">
    <property type="entry name" value="Transthyretin-like"/>
</dbReference>
<evidence type="ECO:0000313" key="7">
    <source>
        <dbReference type="Proteomes" id="UP000031036"/>
    </source>
</evidence>
<evidence type="ECO:0000256" key="1">
    <source>
        <dbReference type="ARBA" id="ARBA00004613"/>
    </source>
</evidence>
<keyword evidence="3" id="KW-0964">Secreted</keyword>
<dbReference type="OMA" id="MGRTWSK"/>
<feature type="signal peptide" evidence="5">
    <location>
        <begin position="1"/>
        <end position="22"/>
    </location>
</feature>
<dbReference type="Proteomes" id="UP000031036">
    <property type="component" value="Unassembled WGS sequence"/>
</dbReference>
<dbReference type="InterPro" id="IPR038479">
    <property type="entry name" value="Transthyretin-like_sf"/>
</dbReference>
<evidence type="ECO:0000313" key="6">
    <source>
        <dbReference type="EMBL" id="KHN77522.1"/>
    </source>
</evidence>
<dbReference type="GO" id="GO:0009986">
    <property type="term" value="C:cell surface"/>
    <property type="evidence" value="ECO:0007669"/>
    <property type="project" value="InterPro"/>
</dbReference>
<dbReference type="GO" id="GO:0005576">
    <property type="term" value="C:extracellular region"/>
    <property type="evidence" value="ECO:0007669"/>
    <property type="project" value="UniProtKB-SubCell"/>
</dbReference>
<proteinExistence type="inferred from homology"/>
<evidence type="ECO:0000256" key="3">
    <source>
        <dbReference type="ARBA" id="ARBA00022525"/>
    </source>
</evidence>